<dbReference type="RefSeq" id="WP_170394464.1">
    <property type="nucleotide sequence ID" value="NZ_AMWJ02000001.1"/>
</dbReference>
<protein>
    <submittedName>
        <fullName evidence="1">Uncharacterized protein</fullName>
    </submittedName>
</protein>
<evidence type="ECO:0000313" key="1">
    <source>
        <dbReference type="EMBL" id="NNJ14871.1"/>
    </source>
</evidence>
<accession>A0A7K4EBS8</accession>
<sequence length="190" mass="21494">MNDTPPLTDAHALDRFIAAKSPEWLKRASIEQLDALRESLSSHHHLQARVGELLGRIQAPKHFAEPRLLEMLRGLGCTPQPARSVWRDIRLSVKMPVFRITDVDLPSFHYYPVDRDLWSRLLGNFEQDEAQPGPITRAPASLRTAGCWLARQPKSRRDAASWTWAGNTNSICVRSWSPKIRCSASRSSSC</sequence>
<comment type="caution">
    <text evidence="1">The sequence shown here is derived from an EMBL/GenBank/DDBJ whole genome shotgun (WGS) entry which is preliminary data.</text>
</comment>
<proteinExistence type="predicted"/>
<name>A0A7K4EBS8_9PSED</name>
<dbReference type="Proteomes" id="UP000010448">
    <property type="component" value="Unassembled WGS sequence"/>
</dbReference>
<evidence type="ECO:0000313" key="2">
    <source>
        <dbReference type="Proteomes" id="UP000010448"/>
    </source>
</evidence>
<keyword evidence="2" id="KW-1185">Reference proteome</keyword>
<dbReference type="AlphaFoldDB" id="A0A7K4EBS8"/>
<dbReference type="EMBL" id="AMWJ02000001">
    <property type="protein sequence ID" value="NNJ14871.1"/>
    <property type="molecule type" value="Genomic_DNA"/>
</dbReference>
<gene>
    <name evidence="1" type="ORF">CSV86_006250</name>
</gene>
<reference evidence="1 2" key="1">
    <citation type="journal article" date="2013" name="Genome Announc.">
        <title>Genome Sequence of Naphthalene-Degrading Soil Bacterium Pseudomonas putida CSV86.</title>
        <authorList>
            <person name="Phale P.S."/>
            <person name="Paliwal V."/>
            <person name="Raju S.C."/>
            <person name="Modak A."/>
            <person name="Purohit H.J."/>
        </authorList>
    </citation>
    <scope>NUCLEOTIDE SEQUENCE [LARGE SCALE GENOMIC DNA]</scope>
    <source>
        <strain evidence="1 2">CSV86</strain>
    </source>
</reference>
<organism evidence="1 2">
    <name type="scientific">Pseudomonas bharatica CSV86</name>
    <dbReference type="NCBI Taxonomy" id="1005395"/>
    <lineage>
        <taxon>Bacteria</taxon>
        <taxon>Pseudomonadati</taxon>
        <taxon>Pseudomonadota</taxon>
        <taxon>Gammaproteobacteria</taxon>
        <taxon>Pseudomonadales</taxon>
        <taxon>Pseudomonadaceae</taxon>
        <taxon>Pseudomonas</taxon>
        <taxon>Pseudomonas bharatica</taxon>
    </lineage>
</organism>